<evidence type="ECO:0000313" key="1">
    <source>
        <dbReference type="EMBL" id="RPA90760.1"/>
    </source>
</evidence>
<sequence>MPWSWSGDLPDTIDREIYHQKKGETLAQNDLGLLSLKGDIFWVICCAKNPKKDISRPQVTLDFLC</sequence>
<protein>
    <submittedName>
        <fullName evidence="1">Uncharacterized protein</fullName>
    </submittedName>
</protein>
<reference evidence="1 2" key="1">
    <citation type="journal article" date="2018" name="Nat. Ecol. Evol.">
        <title>Pezizomycetes genomes reveal the molecular basis of ectomycorrhizal truffle lifestyle.</title>
        <authorList>
            <person name="Murat C."/>
            <person name="Payen T."/>
            <person name="Noel B."/>
            <person name="Kuo A."/>
            <person name="Morin E."/>
            <person name="Chen J."/>
            <person name="Kohler A."/>
            <person name="Krizsan K."/>
            <person name="Balestrini R."/>
            <person name="Da Silva C."/>
            <person name="Montanini B."/>
            <person name="Hainaut M."/>
            <person name="Levati E."/>
            <person name="Barry K.W."/>
            <person name="Belfiori B."/>
            <person name="Cichocki N."/>
            <person name="Clum A."/>
            <person name="Dockter R.B."/>
            <person name="Fauchery L."/>
            <person name="Guy J."/>
            <person name="Iotti M."/>
            <person name="Le Tacon F."/>
            <person name="Lindquist E.A."/>
            <person name="Lipzen A."/>
            <person name="Malagnac F."/>
            <person name="Mello A."/>
            <person name="Molinier V."/>
            <person name="Miyauchi S."/>
            <person name="Poulain J."/>
            <person name="Riccioni C."/>
            <person name="Rubini A."/>
            <person name="Sitrit Y."/>
            <person name="Splivallo R."/>
            <person name="Traeger S."/>
            <person name="Wang M."/>
            <person name="Zifcakova L."/>
            <person name="Wipf D."/>
            <person name="Zambonelli A."/>
            <person name="Paolocci F."/>
            <person name="Nowrousian M."/>
            <person name="Ottonello S."/>
            <person name="Baldrian P."/>
            <person name="Spatafora J.W."/>
            <person name="Henrissat B."/>
            <person name="Nagy L.G."/>
            <person name="Aury J.M."/>
            <person name="Wincker P."/>
            <person name="Grigoriev I.V."/>
            <person name="Bonfante P."/>
            <person name="Martin F.M."/>
        </authorList>
    </citation>
    <scope>NUCLEOTIDE SEQUENCE [LARGE SCALE GENOMIC DNA]</scope>
    <source>
        <strain evidence="1 2">120613-1</strain>
    </source>
</reference>
<dbReference type="AlphaFoldDB" id="A0A3N4J2U2"/>
<keyword evidence="2" id="KW-1185">Reference proteome</keyword>
<accession>A0A3N4J2U2</accession>
<name>A0A3N4J2U2_9PEZI</name>
<dbReference type="Proteomes" id="UP000276215">
    <property type="component" value="Unassembled WGS sequence"/>
</dbReference>
<proteinExistence type="predicted"/>
<organism evidence="1 2">
    <name type="scientific">Choiromyces venosus 120613-1</name>
    <dbReference type="NCBI Taxonomy" id="1336337"/>
    <lineage>
        <taxon>Eukaryota</taxon>
        <taxon>Fungi</taxon>
        <taxon>Dikarya</taxon>
        <taxon>Ascomycota</taxon>
        <taxon>Pezizomycotina</taxon>
        <taxon>Pezizomycetes</taxon>
        <taxon>Pezizales</taxon>
        <taxon>Tuberaceae</taxon>
        <taxon>Choiromyces</taxon>
    </lineage>
</organism>
<evidence type="ECO:0000313" key="2">
    <source>
        <dbReference type="Proteomes" id="UP000276215"/>
    </source>
</evidence>
<dbReference type="OrthoDB" id="18487at2759"/>
<gene>
    <name evidence="1" type="ORF">L873DRAFT_1820590</name>
</gene>
<dbReference type="EMBL" id="ML120515">
    <property type="protein sequence ID" value="RPA90760.1"/>
    <property type="molecule type" value="Genomic_DNA"/>
</dbReference>